<comment type="caution">
    <text evidence="1">The sequence shown here is derived from an EMBL/GenBank/DDBJ whole genome shotgun (WGS) entry which is preliminary data.</text>
</comment>
<protein>
    <submittedName>
        <fullName evidence="1">Uncharacterized protein</fullName>
    </submittedName>
</protein>
<name>A0AAN5DH94_9BILA</name>
<dbReference type="AlphaFoldDB" id="A0AAN5DH94"/>
<keyword evidence="2" id="KW-1185">Reference proteome</keyword>
<organism evidence="1 2">
    <name type="scientific">Pristionchus mayeri</name>
    <dbReference type="NCBI Taxonomy" id="1317129"/>
    <lineage>
        <taxon>Eukaryota</taxon>
        <taxon>Metazoa</taxon>
        <taxon>Ecdysozoa</taxon>
        <taxon>Nematoda</taxon>
        <taxon>Chromadorea</taxon>
        <taxon>Rhabditida</taxon>
        <taxon>Rhabditina</taxon>
        <taxon>Diplogasteromorpha</taxon>
        <taxon>Diplogasteroidea</taxon>
        <taxon>Neodiplogasteridae</taxon>
        <taxon>Pristionchus</taxon>
    </lineage>
</organism>
<feature type="non-terminal residue" evidence="1">
    <location>
        <position position="1"/>
    </location>
</feature>
<gene>
    <name evidence="1" type="ORF">PMAYCL1PPCAC_32335</name>
</gene>
<reference evidence="2" key="1">
    <citation type="submission" date="2022-10" db="EMBL/GenBank/DDBJ databases">
        <title>Genome assembly of Pristionchus species.</title>
        <authorList>
            <person name="Yoshida K."/>
            <person name="Sommer R.J."/>
        </authorList>
    </citation>
    <scope>NUCLEOTIDE SEQUENCE [LARGE SCALE GENOMIC DNA]</scope>
    <source>
        <strain evidence="2">RS5460</strain>
    </source>
</reference>
<dbReference type="Proteomes" id="UP001328107">
    <property type="component" value="Unassembled WGS sequence"/>
</dbReference>
<dbReference type="EMBL" id="BTRK01000006">
    <property type="protein sequence ID" value="GMR62140.1"/>
    <property type="molecule type" value="Genomic_DNA"/>
</dbReference>
<proteinExistence type="predicted"/>
<sequence length="334" mass="39741">LFPVMSEEWMDENGNVAVAGLRPPQHFFEPFDVFEDPWCDFHFLCNMPVFKDVQFPSHEEYYYRYGGDDYIAKLLWERDEHARLRAERPARKAWLKEYWAENPDLRHRQKKQGRTKRRRRRAYVRRFDAEYEAQYGNCEVTPFRIQPGPDYDENILKTGNTGSWHATFWLMSFLDDNVDYKMVMADRNKLVYWPAEQTPKRTLGYELLEFMAPDKILKRTGSVCTLERQRNWEVAAVRVGAAKLKRSKSESDLTAESTQWNPLKTEDIHEIEQYCDKHTQEIDDSKEIIRSPYKCYSAAQLLNQAGLTHRDIFDHTSIAQLFPYRTTTYIPLTY</sequence>
<evidence type="ECO:0000313" key="1">
    <source>
        <dbReference type="EMBL" id="GMR62140.1"/>
    </source>
</evidence>
<evidence type="ECO:0000313" key="2">
    <source>
        <dbReference type="Proteomes" id="UP001328107"/>
    </source>
</evidence>
<accession>A0AAN5DH94</accession>